<organism evidence="5 6">
    <name type="scientific">Occallatibacter riparius</name>
    <dbReference type="NCBI Taxonomy" id="1002689"/>
    <lineage>
        <taxon>Bacteria</taxon>
        <taxon>Pseudomonadati</taxon>
        <taxon>Acidobacteriota</taxon>
        <taxon>Terriglobia</taxon>
        <taxon>Terriglobales</taxon>
        <taxon>Acidobacteriaceae</taxon>
        <taxon>Occallatibacter</taxon>
    </lineage>
</organism>
<accession>A0A9J7BPT0</accession>
<sequence>MQRRSKAGSTYLRWAIRMWVFLGALTFTLGASAQGGGNVAISGTVTDASGAIVSGAQVKVTQKNTSTVRTAATNNAGQFNFPSLPPTTYTVSVQAQGFKQYVQDVVLLADQIRDLDIHLQVGSETQQITVEASNVSVNTVSQELSQVIESSRLSDLPLNGRNAADLTLLVPGATTAIANNSGTLQGDTKQVPGAEAIAVNGARPDQIGYNLDGANNQDLMSNTNNPFPFPDALQEFSVQTNSFDAQYGNNAGAVVNVVTKSGTNNFHGDLFEFVRNGAFNARNYFAPTVDPLKRNQFGATVGGPIHKNTTFFFFGWQKTIIRSVNNATNAIVPTADNLNGNFSLTNPNTVITNPFTHTPYASNANIGPLDPVALNMAKNLPVLPAGSTNGSVTFGTPLQQNFDEYITRVEQMFRGQDRLFGRFYLNKYRHAPTYDGKDLLTAGPGSTVTTQNWAIGYTWVISPQLVNNTIIDFVRSASDRGQQGGPGGTVPDMKTFGSNIWQLPTAQSGMRNFGVAGDFTLGGFTDAKFIRNTYDLREVLDWNKGKHDMTFGYDLELDQSIIRNTDLENGSFNFTSDVTGLSMASFLLGYQHTFTQTSGDFSDSRENPMGVFFNDKWKVSPRLTLDYGLRWEPQQVMKETRGRIEQFRPDAQAAGVQSAIIPSAPAGLFFIGDKYNGISVPDRGQTGDFNNFAPRVGIVWDPTGSGKMSLRAGGGLFYYSRLPGLFLNDAAISAPFSLRIDLNDSTTGPSQIGTLSDPLAAYPNFTSGFPQRYTLETAPKDATFVKNPTVFSLQPGVKWTTPEIYDWNVTFERQLRADTVMHASYVGTRGTHLRQDVNLNPGVYTAGSSASLQTRRPFQPFAVIYENRNTGANGYNGLQFDLEKRATGNGGLLNQITLLGNYTYSHANDYGLAENGGITDIGSSIGSGMSFYDPRQHAFETGPATFDRRHHVVVSYVWNLPKLTNSNALVRNVIGGWQWTGIYSFSSGDPLTILAGKDRSTTGNNLDRADYVGPAGQLGSRGTPTQCPAGTPGKFFACSPWLDTSRFYVPGVNNTDKPDGQYGNVGKGTYRGPNVWTADTGLIKNIYPFSSHENLNFQFRGEFFNIFNHPQFSDPNTTVANAAFGSIRSTIGTATGNVGTTADSRIIQLALKFNF</sequence>
<evidence type="ECO:0000313" key="6">
    <source>
        <dbReference type="Proteomes" id="UP001059380"/>
    </source>
</evidence>
<dbReference type="InterPro" id="IPR008969">
    <property type="entry name" value="CarboxyPept-like_regulatory"/>
</dbReference>
<keyword evidence="5" id="KW-0378">Hydrolase</keyword>
<dbReference type="Gene3D" id="2.60.40.1120">
    <property type="entry name" value="Carboxypeptidase-like, regulatory domain"/>
    <property type="match status" value="1"/>
</dbReference>
<evidence type="ECO:0000256" key="2">
    <source>
        <dbReference type="ARBA" id="ARBA00023136"/>
    </source>
</evidence>
<keyword evidence="2" id="KW-0472">Membrane</keyword>
<dbReference type="SUPFAM" id="SSF56935">
    <property type="entry name" value="Porins"/>
    <property type="match status" value="1"/>
</dbReference>
<dbReference type="Gene3D" id="2.40.170.20">
    <property type="entry name" value="TonB-dependent receptor, beta-barrel domain"/>
    <property type="match status" value="1"/>
</dbReference>
<evidence type="ECO:0000259" key="4">
    <source>
        <dbReference type="Pfam" id="PF25183"/>
    </source>
</evidence>
<keyword evidence="6" id="KW-1185">Reference proteome</keyword>
<evidence type="ECO:0000313" key="5">
    <source>
        <dbReference type="EMBL" id="UWZ84607.1"/>
    </source>
</evidence>
<feature type="domain" description="TonB-dependent transporter Oar-like beta-barrel" evidence="4">
    <location>
        <begin position="258"/>
        <end position="1148"/>
    </location>
</feature>
<evidence type="ECO:0000256" key="1">
    <source>
        <dbReference type="ARBA" id="ARBA00004442"/>
    </source>
</evidence>
<keyword evidence="5" id="KW-0645">Protease</keyword>
<dbReference type="InterPro" id="IPR057601">
    <property type="entry name" value="Oar-like_b-barrel"/>
</dbReference>
<dbReference type="Pfam" id="PF25183">
    <property type="entry name" value="OMP_b-brl_4"/>
    <property type="match status" value="1"/>
</dbReference>
<dbReference type="GO" id="GO:0004180">
    <property type="term" value="F:carboxypeptidase activity"/>
    <property type="evidence" value="ECO:0007669"/>
    <property type="project" value="UniProtKB-KW"/>
</dbReference>
<proteinExistence type="predicted"/>
<reference evidence="5" key="1">
    <citation type="submission" date="2021-04" db="EMBL/GenBank/DDBJ databases">
        <title>Phylogenetic analysis of Acidobacteriaceae.</title>
        <authorList>
            <person name="Qiu L."/>
            <person name="Zhang Q."/>
        </authorList>
    </citation>
    <scope>NUCLEOTIDE SEQUENCE</scope>
    <source>
        <strain evidence="5">DSM 25168</strain>
    </source>
</reference>
<dbReference type="Pfam" id="PF13620">
    <property type="entry name" value="CarboxypepD_reg"/>
    <property type="match status" value="1"/>
</dbReference>
<dbReference type="GO" id="GO:0009279">
    <property type="term" value="C:cell outer membrane"/>
    <property type="evidence" value="ECO:0007669"/>
    <property type="project" value="UniProtKB-SubCell"/>
</dbReference>
<dbReference type="InterPro" id="IPR036942">
    <property type="entry name" value="Beta-barrel_TonB_sf"/>
</dbReference>
<evidence type="ECO:0000256" key="3">
    <source>
        <dbReference type="ARBA" id="ARBA00023237"/>
    </source>
</evidence>
<dbReference type="RefSeq" id="WP_260794113.1">
    <property type="nucleotide sequence ID" value="NZ_CP093313.1"/>
</dbReference>
<dbReference type="Proteomes" id="UP001059380">
    <property type="component" value="Chromosome"/>
</dbReference>
<protein>
    <submittedName>
        <fullName evidence="5">Carboxypeptidase regulatory-like domain-containing protein</fullName>
    </submittedName>
</protein>
<dbReference type="AlphaFoldDB" id="A0A9J7BPT0"/>
<dbReference type="SUPFAM" id="SSF49464">
    <property type="entry name" value="Carboxypeptidase regulatory domain-like"/>
    <property type="match status" value="1"/>
</dbReference>
<keyword evidence="5" id="KW-0121">Carboxypeptidase</keyword>
<keyword evidence="3" id="KW-0998">Cell outer membrane</keyword>
<dbReference type="EMBL" id="CP093313">
    <property type="protein sequence ID" value="UWZ84607.1"/>
    <property type="molecule type" value="Genomic_DNA"/>
</dbReference>
<dbReference type="KEGG" id="orp:MOP44_01425"/>
<name>A0A9J7BPT0_9BACT</name>
<gene>
    <name evidence="5" type="ORF">MOP44_01425</name>
</gene>
<comment type="subcellular location">
    <subcellularLocation>
        <location evidence="1">Cell outer membrane</location>
    </subcellularLocation>
</comment>